<feature type="region of interest" description="Disordered" evidence="1">
    <location>
        <begin position="248"/>
        <end position="331"/>
    </location>
</feature>
<feature type="region of interest" description="Disordered" evidence="1">
    <location>
        <begin position="706"/>
        <end position="737"/>
    </location>
</feature>
<protein>
    <submittedName>
        <fullName evidence="2">Uncharacterized protein</fullName>
    </submittedName>
</protein>
<feature type="compositionally biased region" description="Acidic residues" evidence="1">
    <location>
        <begin position="151"/>
        <end position="165"/>
    </location>
</feature>
<reference evidence="2 3" key="1">
    <citation type="submission" date="2024-08" db="EMBL/GenBank/DDBJ databases">
        <authorList>
            <person name="Cucini C."/>
            <person name="Frati F."/>
        </authorList>
    </citation>
    <scope>NUCLEOTIDE SEQUENCE [LARGE SCALE GENOMIC DNA]</scope>
</reference>
<feature type="compositionally biased region" description="Basic and acidic residues" evidence="1">
    <location>
        <begin position="707"/>
        <end position="725"/>
    </location>
</feature>
<accession>A0ABP1SAQ5</accession>
<gene>
    <name evidence="2" type="ORF">ODALV1_LOCUS31541</name>
</gene>
<feature type="compositionally biased region" description="Acidic residues" evidence="1">
    <location>
        <begin position="726"/>
        <end position="736"/>
    </location>
</feature>
<comment type="caution">
    <text evidence="2">The sequence shown here is derived from an EMBL/GenBank/DDBJ whole genome shotgun (WGS) entry which is preliminary data.</text>
</comment>
<sequence length="1085" mass="124167">MDEWEKLGWNSREVAKALFQASNDDKRKFISHAFEKVDSVWGRAAAILFPNKQPNESDRRFIYQIWVDNRKNVEFEYDKLSQKKRFPKKLDNVTKKGIDDDVDDEQPCVCERIIRKLPGEQRTIYLVEDVSTWHHASDGQDEDEISIDSVSSEDEDLLEDTDSDSDSQTSISEILQQMKLDNLEVLSSIHSNEVGSDGTLEGKSDDEFATDETLMYGLSAAALEELSNLREDGISDIDYETLQKFDESTKPVGKHEFPTTSHVPNVNTKEQPPYKITGIKKVQSGCKEGKQKSPEQSEDDEDFQTSVGRGSNNISAKYNSDNKSPDGLKETHDKDKYFDTSCLPKRFDMTVSAEDWRKIVVIKPNKSGTKKEHFKWHSEFSNTLRKHFHRTNKVCNPTINTKFIRNPIPIVGNFITVYMCCNEKECKTKWIFSVARNPKPNSDVLISVVGEGSMKHPKSNKGGVRWIRGKQKQGQEKVSLKFPAAERITKISSADQEQLNYGNWAEVPTLKAHQRMREKIIGKDDLHKDVAHDIAKTIPNLNERFDDKWIPGYVQIFQVYPIKIVLFTKRQMSLLKDLQNQDHDIFLQIDATGPEIWKKIPAGKVEEPKSDNVPFWKRSQFGLMAEFIFEKYNELNSEHNEFWKTKNYPPNACYSPDFLNYIKVYIAPYYPIISHAVFECCGLPVTDDTTNKIAYCNTTEANLHTEPNYKPELSESEEETKPPDKEDSDFINEEPNWDAPQVSIKRPKKCQYGKSFAKKKREVSPERELEVFKKSQKRAKSVSEISAVMGAIPFIPWGGTFRGKNNSSVPLHNTCSIDTVIQILCGLYTNVPQFQEFLRRERTIDPLALSVDCMVRQCQNGEINQAKTTWITEIMKYKPDEKGGDLQGCELEQGFGLLMPWMTINRYVMCTTENCPNYVDVSGEVNLSSALATCIKDDMRILQKRTPNQILHQLNNMTAAHISCKICNIRGVKAHEIVTNAPFLVYPVIHDKQYHFPESELDLTQTIKGKKYKVFAYTAIRGVTQKNIPNDTVIPHFVAVLLHKNKRILFNGLKDCYQDLTSDLKDSKSAYDVEGGITSVWLVPT</sequence>
<feature type="compositionally biased region" description="Polar residues" evidence="1">
    <location>
        <begin position="304"/>
        <end position="322"/>
    </location>
</feature>
<dbReference type="EMBL" id="CAXLJM020000177">
    <property type="protein sequence ID" value="CAL8148818.1"/>
    <property type="molecule type" value="Genomic_DNA"/>
</dbReference>
<organism evidence="2 3">
    <name type="scientific">Orchesella dallaii</name>
    <dbReference type="NCBI Taxonomy" id="48710"/>
    <lineage>
        <taxon>Eukaryota</taxon>
        <taxon>Metazoa</taxon>
        <taxon>Ecdysozoa</taxon>
        <taxon>Arthropoda</taxon>
        <taxon>Hexapoda</taxon>
        <taxon>Collembola</taxon>
        <taxon>Entomobryomorpha</taxon>
        <taxon>Entomobryoidea</taxon>
        <taxon>Orchesellidae</taxon>
        <taxon>Orchesellinae</taxon>
        <taxon>Orchesella</taxon>
    </lineage>
</organism>
<feature type="compositionally biased region" description="Basic and acidic residues" evidence="1">
    <location>
        <begin position="248"/>
        <end position="257"/>
    </location>
</feature>
<feature type="compositionally biased region" description="Polar residues" evidence="1">
    <location>
        <begin position="258"/>
        <end position="270"/>
    </location>
</feature>
<evidence type="ECO:0000256" key="1">
    <source>
        <dbReference type="SAM" id="MobiDB-lite"/>
    </source>
</evidence>
<dbReference type="Proteomes" id="UP001642540">
    <property type="component" value="Unassembled WGS sequence"/>
</dbReference>
<feature type="region of interest" description="Disordered" evidence="1">
    <location>
        <begin position="151"/>
        <end position="170"/>
    </location>
</feature>
<proteinExistence type="predicted"/>
<evidence type="ECO:0000313" key="3">
    <source>
        <dbReference type="Proteomes" id="UP001642540"/>
    </source>
</evidence>
<keyword evidence="3" id="KW-1185">Reference proteome</keyword>
<evidence type="ECO:0000313" key="2">
    <source>
        <dbReference type="EMBL" id="CAL8148818.1"/>
    </source>
</evidence>
<name>A0ABP1SAQ5_9HEXA</name>